<dbReference type="InterPro" id="IPR029052">
    <property type="entry name" value="Metallo-depent_PP-like"/>
</dbReference>
<comment type="similarity">
    <text evidence="2">Belongs to the 5'-nucleotidase family.</text>
</comment>
<reference evidence="5 6" key="1">
    <citation type="submission" date="2024-09" db="EMBL/GenBank/DDBJ databases">
        <authorList>
            <person name="D'Angelo T."/>
        </authorList>
    </citation>
    <scope>NUCLEOTIDE SEQUENCE [LARGE SCALE GENOMIC DNA]</scope>
    <source>
        <strain evidence="5">SAG AM-311-F02</strain>
    </source>
</reference>
<evidence type="ECO:0000256" key="1">
    <source>
        <dbReference type="ARBA" id="ARBA00022729"/>
    </source>
</evidence>
<evidence type="ECO:0000259" key="3">
    <source>
        <dbReference type="Pfam" id="PF00149"/>
    </source>
</evidence>
<keyword evidence="2" id="KW-0547">Nucleotide-binding</keyword>
<keyword evidence="6" id="KW-1185">Reference proteome</keyword>
<evidence type="ECO:0000259" key="4">
    <source>
        <dbReference type="Pfam" id="PF02872"/>
    </source>
</evidence>
<feature type="domain" description="5'-Nucleotidase C-terminal" evidence="4">
    <location>
        <begin position="294"/>
        <end position="429"/>
    </location>
</feature>
<name>A0ABV6YNM0_UNCEI</name>
<keyword evidence="1" id="KW-0732">Signal</keyword>
<dbReference type="InterPro" id="IPR008334">
    <property type="entry name" value="5'-Nucleotdase_C"/>
</dbReference>
<gene>
    <name evidence="5" type="ORF">ACFL2Z_02005</name>
</gene>
<feature type="non-terminal residue" evidence="5">
    <location>
        <position position="1"/>
    </location>
</feature>
<protein>
    <submittedName>
        <fullName evidence="5">Bifunctional metallophosphatase/5'-nucleotidase</fullName>
    </submittedName>
</protein>
<dbReference type="InterPro" id="IPR006179">
    <property type="entry name" value="5_nucleotidase/apyrase"/>
</dbReference>
<feature type="domain" description="Calcineurin-like phosphoesterase" evidence="3">
    <location>
        <begin position="17"/>
        <end position="201"/>
    </location>
</feature>
<dbReference type="Gene3D" id="3.90.780.10">
    <property type="entry name" value="5'-Nucleotidase, C-terminal domain"/>
    <property type="match status" value="1"/>
</dbReference>
<comment type="caution">
    <text evidence="5">The sequence shown here is derived from an EMBL/GenBank/DDBJ whole genome shotgun (WGS) entry which is preliminary data.</text>
</comment>
<proteinExistence type="inferred from homology"/>
<dbReference type="EMBL" id="JBHPEI010000021">
    <property type="protein sequence ID" value="MFC1799670.1"/>
    <property type="molecule type" value="Genomic_DNA"/>
</dbReference>
<dbReference type="SUPFAM" id="SSF55816">
    <property type="entry name" value="5'-nucleotidase (syn. UDP-sugar hydrolase), C-terminal domain"/>
    <property type="match status" value="1"/>
</dbReference>
<evidence type="ECO:0000313" key="5">
    <source>
        <dbReference type="EMBL" id="MFC1799670.1"/>
    </source>
</evidence>
<sequence length="492" mass="54881">LVHKGGFRPVDAAMDIIGDIWQGTPVGNYREGEIVIEYMNRVGFDAWAPGNHEFDAGLENAFHIMEKAEFPVLAANLVSSETGEVLPPLRPYVIKEVKGIKIGIIGLITEETPMYALPEDVQEIQFLDIKPVTEKYIAELEGKVDLIFVIGHLGVPWGVDDAYKEMIETGAEKKIRYGMNAMELVHHVPGIDLFVGGHIHVGYEQGWIDPLCHTICLQTYGRGSGVGLYEIEIDPGTRKIIGYDWAESDGAIVTLFEDEFWPDDDVAMFIQEWVDSAEVGMDEPIGRALIDITRVGVGESQLGNMATDAMREAVDADVAFTNLGGIRANIGMGIITPRDVFQVAPFENKLAYFEMTGSYLKHVIEWRVKGMRQGAYVSGVRIVYDRSRPDFDRVVELTVGGEPWDPDRIYRVVTTDFIAEGNVGLQILTEVDKDYVTHSDVTVKQSMIDYIKKHSPLEPRIEGRFVRDDGREMSPALAEAMAGYKPLEELSH</sequence>
<dbReference type="Gene3D" id="3.60.21.10">
    <property type="match status" value="1"/>
</dbReference>
<evidence type="ECO:0000313" key="6">
    <source>
        <dbReference type="Proteomes" id="UP001594288"/>
    </source>
</evidence>
<dbReference type="PANTHER" id="PTHR11575:SF24">
    <property type="entry name" value="5'-NUCLEOTIDASE"/>
    <property type="match status" value="1"/>
</dbReference>
<evidence type="ECO:0000256" key="2">
    <source>
        <dbReference type="RuleBase" id="RU362119"/>
    </source>
</evidence>
<dbReference type="Proteomes" id="UP001594288">
    <property type="component" value="Unassembled WGS sequence"/>
</dbReference>
<organism evidence="5 6">
    <name type="scientific">Eiseniibacteriota bacterium</name>
    <dbReference type="NCBI Taxonomy" id="2212470"/>
    <lineage>
        <taxon>Bacteria</taxon>
        <taxon>Candidatus Eiseniibacteriota</taxon>
    </lineage>
</organism>
<accession>A0ABV6YNM0</accession>
<dbReference type="SUPFAM" id="SSF56300">
    <property type="entry name" value="Metallo-dependent phosphatases"/>
    <property type="match status" value="1"/>
</dbReference>
<dbReference type="PANTHER" id="PTHR11575">
    <property type="entry name" value="5'-NUCLEOTIDASE-RELATED"/>
    <property type="match status" value="1"/>
</dbReference>
<keyword evidence="2" id="KW-0378">Hydrolase</keyword>
<dbReference type="PRINTS" id="PR01607">
    <property type="entry name" value="APYRASEFAMLY"/>
</dbReference>
<dbReference type="Pfam" id="PF00149">
    <property type="entry name" value="Metallophos"/>
    <property type="match status" value="1"/>
</dbReference>
<dbReference type="Pfam" id="PF02872">
    <property type="entry name" value="5_nucleotid_C"/>
    <property type="match status" value="1"/>
</dbReference>
<dbReference type="InterPro" id="IPR004843">
    <property type="entry name" value="Calcineurin-like_PHP"/>
</dbReference>
<dbReference type="InterPro" id="IPR036907">
    <property type="entry name" value="5'-Nucleotdase_C_sf"/>
</dbReference>